<dbReference type="SMART" id="SM00091">
    <property type="entry name" value="PAS"/>
    <property type="match status" value="2"/>
</dbReference>
<dbReference type="InterPro" id="IPR013767">
    <property type="entry name" value="PAS_fold"/>
</dbReference>
<dbReference type="AlphaFoldDB" id="A0A7K4HPF0"/>
<dbReference type="OrthoDB" id="116705at2157"/>
<organism evidence="3 4">
    <name type="scientific">Methanofollis tationis</name>
    <dbReference type="NCBI Taxonomy" id="81417"/>
    <lineage>
        <taxon>Archaea</taxon>
        <taxon>Methanobacteriati</taxon>
        <taxon>Methanobacteriota</taxon>
        <taxon>Stenosarchaea group</taxon>
        <taxon>Methanomicrobia</taxon>
        <taxon>Methanomicrobiales</taxon>
        <taxon>Methanomicrobiaceae</taxon>
        <taxon>Methanofollis</taxon>
    </lineage>
</organism>
<dbReference type="CDD" id="cd00130">
    <property type="entry name" value="PAS"/>
    <property type="match status" value="2"/>
</dbReference>
<dbReference type="SUPFAM" id="SSF55785">
    <property type="entry name" value="PYP-like sensor domain (PAS domain)"/>
    <property type="match status" value="2"/>
</dbReference>
<accession>A0A7K4HPF0</accession>
<dbReference type="PROSITE" id="PS50112">
    <property type="entry name" value="PAS"/>
    <property type="match status" value="2"/>
</dbReference>
<dbReference type="PANTHER" id="PTHR44757:SF2">
    <property type="entry name" value="BIOFILM ARCHITECTURE MAINTENANCE PROTEIN MBAA"/>
    <property type="match status" value="1"/>
</dbReference>
<dbReference type="NCBIfam" id="TIGR00229">
    <property type="entry name" value="sensory_box"/>
    <property type="match status" value="2"/>
</dbReference>
<dbReference type="Pfam" id="PF13426">
    <property type="entry name" value="PAS_9"/>
    <property type="match status" value="1"/>
</dbReference>
<sequence length="361" mass="40451">MKRRSELPDREALRERIIGLGERSVHKSYYPELQERMGDLERFRALLDQSHDAIFLIDAVSGVVVDASRSAWEQSGFTRSAVFGAYFLDLIVPADRGRIYAFMDSSAREKKMPGPLVTSLLRSTGDPIPVEITLKLVRFGGNLYAVAVARDITERQEAERELRIKESALESSTDGILILDLEGRIIYANRAAGEIFGCASPGALNGRAFQAFLTDPDGALSVLRPLTHGPSLHAEFQGQRLDGQVFDLSISGSRVKDEKGCLLCLMLICRDISDQKVVEEMKRRAYEQLERNIEQFAVLGDHIRNPLQGIVGLAAMMDDPAAGQILRLSYLIDDIIARLDRGWVDSENVRQFLRRRENFGR</sequence>
<dbReference type="InterPro" id="IPR000700">
    <property type="entry name" value="PAS-assoc_C"/>
</dbReference>
<dbReference type="Proteomes" id="UP000570823">
    <property type="component" value="Unassembled WGS sequence"/>
</dbReference>
<dbReference type="PROSITE" id="PS50113">
    <property type="entry name" value="PAC"/>
    <property type="match status" value="1"/>
</dbReference>
<evidence type="ECO:0000313" key="4">
    <source>
        <dbReference type="Proteomes" id="UP000570823"/>
    </source>
</evidence>
<dbReference type="SMART" id="SM00086">
    <property type="entry name" value="PAC"/>
    <property type="match status" value="2"/>
</dbReference>
<keyword evidence="4" id="KW-1185">Reference proteome</keyword>
<dbReference type="InterPro" id="IPR000014">
    <property type="entry name" value="PAS"/>
</dbReference>
<dbReference type="Pfam" id="PF00989">
    <property type="entry name" value="PAS"/>
    <property type="match status" value="1"/>
</dbReference>
<dbReference type="PANTHER" id="PTHR44757">
    <property type="entry name" value="DIGUANYLATE CYCLASE DGCP"/>
    <property type="match status" value="1"/>
</dbReference>
<evidence type="ECO:0000259" key="2">
    <source>
        <dbReference type="PROSITE" id="PS50113"/>
    </source>
</evidence>
<dbReference type="RefSeq" id="WP_176788378.1">
    <property type="nucleotide sequence ID" value="NZ_JABXWR010000001.1"/>
</dbReference>
<feature type="domain" description="PAS" evidence="1">
    <location>
        <begin position="39"/>
        <end position="110"/>
    </location>
</feature>
<gene>
    <name evidence="3" type="ORF">HWN36_05145</name>
</gene>
<evidence type="ECO:0000313" key="3">
    <source>
        <dbReference type="EMBL" id="NVO66708.1"/>
    </source>
</evidence>
<comment type="caution">
    <text evidence="3">The sequence shown here is derived from an EMBL/GenBank/DDBJ whole genome shotgun (WGS) entry which is preliminary data.</text>
</comment>
<dbReference type="GO" id="GO:0006355">
    <property type="term" value="P:regulation of DNA-templated transcription"/>
    <property type="evidence" value="ECO:0007669"/>
    <property type="project" value="InterPro"/>
</dbReference>
<dbReference type="InterPro" id="IPR035965">
    <property type="entry name" value="PAS-like_dom_sf"/>
</dbReference>
<dbReference type="InterPro" id="IPR052155">
    <property type="entry name" value="Biofilm_reg_signaling"/>
</dbReference>
<dbReference type="Gene3D" id="3.30.450.20">
    <property type="entry name" value="PAS domain"/>
    <property type="match status" value="2"/>
</dbReference>
<evidence type="ECO:0000259" key="1">
    <source>
        <dbReference type="PROSITE" id="PS50112"/>
    </source>
</evidence>
<dbReference type="InterPro" id="IPR001610">
    <property type="entry name" value="PAC"/>
</dbReference>
<dbReference type="EMBL" id="JABXWR010000001">
    <property type="protein sequence ID" value="NVO66708.1"/>
    <property type="molecule type" value="Genomic_DNA"/>
</dbReference>
<feature type="domain" description="PAC" evidence="2">
    <location>
        <begin position="232"/>
        <end position="284"/>
    </location>
</feature>
<proteinExistence type="predicted"/>
<protein>
    <submittedName>
        <fullName evidence="3">PAS domain S-box protein</fullName>
    </submittedName>
</protein>
<reference evidence="3 4" key="1">
    <citation type="submission" date="2020-06" db="EMBL/GenBank/DDBJ databases">
        <title>Methanofollis fontis sp. nov., a methanogen isolated from marine sediments near a cold seep at Four-Way Closure Ridge offshore southwestern Taiwan.</title>
        <authorList>
            <person name="Chen S.-C."/>
            <person name="Teng N.-H."/>
            <person name="Lin Y.-S."/>
            <person name="Lai M.-C."/>
            <person name="Chen H.-H."/>
            <person name="Wang C.-C."/>
        </authorList>
    </citation>
    <scope>NUCLEOTIDE SEQUENCE [LARGE SCALE GENOMIC DNA]</scope>
    <source>
        <strain evidence="3 4">DSM 2702</strain>
    </source>
</reference>
<feature type="domain" description="PAS" evidence="1">
    <location>
        <begin position="168"/>
        <end position="197"/>
    </location>
</feature>
<name>A0A7K4HPF0_9EURY</name>